<comment type="caution">
    <text evidence="2">The sequence shown here is derived from an EMBL/GenBank/DDBJ whole genome shotgun (WGS) entry which is preliminary data.</text>
</comment>
<evidence type="ECO:0000256" key="1">
    <source>
        <dbReference type="SAM" id="MobiDB-lite"/>
    </source>
</evidence>
<feature type="compositionally biased region" description="Basic and acidic residues" evidence="1">
    <location>
        <begin position="1"/>
        <end position="12"/>
    </location>
</feature>
<dbReference type="AlphaFoldDB" id="A0A0D8J6W1"/>
<accession>A0A0D8J6W1</accession>
<proteinExistence type="predicted"/>
<sequence>MTGTKNMHDSRKSQTGIQGGEYRFTQRKEEAQSPQRFMPPEKSVMRALRKLRVLCVNFLSFITMRLSKKIPICQLTDRDIILSSHQLTVCYNI</sequence>
<evidence type="ECO:0000313" key="2">
    <source>
        <dbReference type="EMBL" id="KJF42519.1"/>
    </source>
</evidence>
<keyword evidence="3" id="KW-1185">Reference proteome</keyword>
<dbReference type="EMBL" id="JRHC01000005">
    <property type="protein sequence ID" value="KJF42519.1"/>
    <property type="molecule type" value="Genomic_DNA"/>
</dbReference>
<feature type="region of interest" description="Disordered" evidence="1">
    <location>
        <begin position="1"/>
        <end position="39"/>
    </location>
</feature>
<organism evidence="2 3">
    <name type="scientific">Draconibacterium sediminis</name>
    <dbReference type="NCBI Taxonomy" id="1544798"/>
    <lineage>
        <taxon>Bacteria</taxon>
        <taxon>Pseudomonadati</taxon>
        <taxon>Bacteroidota</taxon>
        <taxon>Bacteroidia</taxon>
        <taxon>Marinilabiliales</taxon>
        <taxon>Prolixibacteraceae</taxon>
        <taxon>Draconibacterium</taxon>
    </lineage>
</organism>
<dbReference type="Proteomes" id="UP000032544">
    <property type="component" value="Unassembled WGS sequence"/>
</dbReference>
<gene>
    <name evidence="2" type="ORF">LH29_18395</name>
</gene>
<evidence type="ECO:0000313" key="3">
    <source>
        <dbReference type="Proteomes" id="UP000032544"/>
    </source>
</evidence>
<reference evidence="2 3" key="1">
    <citation type="submission" date="2014-09" db="EMBL/GenBank/DDBJ databases">
        <title>Draft Genome Sequence of Draconibacterium sp. JN14CK-3.</title>
        <authorList>
            <person name="Dong C."/>
            <person name="Lai Q."/>
            <person name="Shao Z."/>
        </authorList>
    </citation>
    <scope>NUCLEOTIDE SEQUENCE [LARGE SCALE GENOMIC DNA]</scope>
    <source>
        <strain evidence="2 3">JN14CK-3</strain>
    </source>
</reference>
<protein>
    <submittedName>
        <fullName evidence="2">Uncharacterized protein</fullName>
    </submittedName>
</protein>
<name>A0A0D8J6W1_9BACT</name>